<organism evidence="2 3">
    <name type="scientific">Neurospora hispaniola</name>
    <dbReference type="NCBI Taxonomy" id="588809"/>
    <lineage>
        <taxon>Eukaryota</taxon>
        <taxon>Fungi</taxon>
        <taxon>Dikarya</taxon>
        <taxon>Ascomycota</taxon>
        <taxon>Pezizomycotina</taxon>
        <taxon>Sordariomycetes</taxon>
        <taxon>Sordariomycetidae</taxon>
        <taxon>Sordariales</taxon>
        <taxon>Sordariaceae</taxon>
        <taxon>Neurospora</taxon>
    </lineage>
</organism>
<dbReference type="GeneID" id="87875609"/>
<proteinExistence type="predicted"/>
<keyword evidence="1" id="KW-0472">Membrane</keyword>
<feature type="transmembrane region" description="Helical" evidence="1">
    <location>
        <begin position="88"/>
        <end position="111"/>
    </location>
</feature>
<reference evidence="2 3" key="1">
    <citation type="journal article" date="2023" name="Mol. Phylogenet. Evol.">
        <title>Genome-scale phylogeny and comparative genomics of the fungal order Sordariales.</title>
        <authorList>
            <person name="Hensen N."/>
            <person name="Bonometti L."/>
            <person name="Westerberg I."/>
            <person name="Brannstrom I.O."/>
            <person name="Guillou S."/>
            <person name="Cros-Aarteil S."/>
            <person name="Calhoun S."/>
            <person name="Haridas S."/>
            <person name="Kuo A."/>
            <person name="Mondo S."/>
            <person name="Pangilinan J."/>
            <person name="Riley R."/>
            <person name="LaButti K."/>
            <person name="Andreopoulos B."/>
            <person name="Lipzen A."/>
            <person name="Chen C."/>
            <person name="Yan M."/>
            <person name="Daum C."/>
            <person name="Ng V."/>
            <person name="Clum A."/>
            <person name="Steindorff A."/>
            <person name="Ohm R.A."/>
            <person name="Martin F."/>
            <person name="Silar P."/>
            <person name="Natvig D.O."/>
            <person name="Lalanne C."/>
            <person name="Gautier V."/>
            <person name="Ament-Velasquez S.L."/>
            <person name="Kruys A."/>
            <person name="Hutchinson M.I."/>
            <person name="Powell A.J."/>
            <person name="Barry K."/>
            <person name="Miller A.N."/>
            <person name="Grigoriev I.V."/>
            <person name="Debuchy R."/>
            <person name="Gladieux P."/>
            <person name="Hiltunen Thoren M."/>
            <person name="Johannesson H."/>
        </authorList>
    </citation>
    <scope>NUCLEOTIDE SEQUENCE [LARGE SCALE GENOMIC DNA]</scope>
    <source>
        <strain evidence="2 3">FGSC 10403</strain>
    </source>
</reference>
<protein>
    <submittedName>
        <fullName evidence="2">Uncharacterized protein</fullName>
    </submittedName>
</protein>
<keyword evidence="1" id="KW-0812">Transmembrane</keyword>
<dbReference type="RefSeq" id="XP_062697090.1">
    <property type="nucleotide sequence ID" value="XM_062837987.1"/>
</dbReference>
<keyword evidence="3" id="KW-1185">Reference proteome</keyword>
<accession>A0AAJ0IFL5</accession>
<evidence type="ECO:0000256" key="1">
    <source>
        <dbReference type="SAM" id="Phobius"/>
    </source>
</evidence>
<dbReference type="EMBL" id="JAULSX010000001">
    <property type="protein sequence ID" value="KAK3499457.1"/>
    <property type="molecule type" value="Genomic_DNA"/>
</dbReference>
<comment type="caution">
    <text evidence="2">The sequence shown here is derived from an EMBL/GenBank/DDBJ whole genome shotgun (WGS) entry which is preliminary data.</text>
</comment>
<name>A0AAJ0IFL5_9PEZI</name>
<sequence length="113" mass="12979">MHIFPCTTPNQYLFKEVEVDDNIILTDPPATVDTLLLRRLRILAGIEKFKSWYRYSSNTGVLPLLGTQLTLLWARRTRYLRTLNYSNVIRILASIAGSTTISGPILLYPFLYT</sequence>
<evidence type="ECO:0000313" key="3">
    <source>
        <dbReference type="Proteomes" id="UP001285908"/>
    </source>
</evidence>
<dbReference type="AlphaFoldDB" id="A0AAJ0IFL5"/>
<gene>
    <name evidence="2" type="ORF">B0T23DRAFT_392059</name>
</gene>
<evidence type="ECO:0000313" key="2">
    <source>
        <dbReference type="EMBL" id="KAK3499457.1"/>
    </source>
</evidence>
<dbReference type="Proteomes" id="UP001285908">
    <property type="component" value="Unassembled WGS sequence"/>
</dbReference>
<keyword evidence="1" id="KW-1133">Transmembrane helix</keyword>